<sequence>MARNATLAVLEKVGVTSGSIRCFKCHGYGHKAHQCANQKVMILRDGNYCSDDEEEEKQKHIGDSEIGEEMEATDGPLLVL</sequence>
<evidence type="ECO:0000256" key="1">
    <source>
        <dbReference type="SAM" id="MobiDB-lite"/>
    </source>
</evidence>
<evidence type="ECO:0008006" key="4">
    <source>
        <dbReference type="Google" id="ProtNLM"/>
    </source>
</evidence>
<proteinExistence type="predicted"/>
<feature type="region of interest" description="Disordered" evidence="1">
    <location>
        <begin position="53"/>
        <end position="80"/>
    </location>
</feature>
<dbReference type="EMBL" id="OZ034816">
    <property type="protein sequence ID" value="CAL1378874.1"/>
    <property type="molecule type" value="Genomic_DNA"/>
</dbReference>
<dbReference type="AlphaFoldDB" id="A0AAV2DYZ4"/>
<dbReference type="GO" id="GO:0003676">
    <property type="term" value="F:nucleic acid binding"/>
    <property type="evidence" value="ECO:0007669"/>
    <property type="project" value="InterPro"/>
</dbReference>
<dbReference type="Proteomes" id="UP001497516">
    <property type="component" value="Chromosome 3"/>
</dbReference>
<reference evidence="2 3" key="1">
    <citation type="submission" date="2024-04" db="EMBL/GenBank/DDBJ databases">
        <authorList>
            <person name="Fracassetti M."/>
        </authorList>
    </citation>
    <scope>NUCLEOTIDE SEQUENCE [LARGE SCALE GENOMIC DNA]</scope>
</reference>
<organism evidence="2 3">
    <name type="scientific">Linum trigynum</name>
    <dbReference type="NCBI Taxonomy" id="586398"/>
    <lineage>
        <taxon>Eukaryota</taxon>
        <taxon>Viridiplantae</taxon>
        <taxon>Streptophyta</taxon>
        <taxon>Embryophyta</taxon>
        <taxon>Tracheophyta</taxon>
        <taxon>Spermatophyta</taxon>
        <taxon>Magnoliopsida</taxon>
        <taxon>eudicotyledons</taxon>
        <taxon>Gunneridae</taxon>
        <taxon>Pentapetalae</taxon>
        <taxon>rosids</taxon>
        <taxon>fabids</taxon>
        <taxon>Malpighiales</taxon>
        <taxon>Linaceae</taxon>
        <taxon>Linum</taxon>
    </lineage>
</organism>
<dbReference type="SUPFAM" id="SSF57756">
    <property type="entry name" value="Retrovirus zinc finger-like domains"/>
    <property type="match status" value="1"/>
</dbReference>
<evidence type="ECO:0000313" key="3">
    <source>
        <dbReference type="Proteomes" id="UP001497516"/>
    </source>
</evidence>
<dbReference type="InterPro" id="IPR036875">
    <property type="entry name" value="Znf_CCHC_sf"/>
</dbReference>
<name>A0AAV2DYZ4_9ROSI</name>
<keyword evidence="3" id="KW-1185">Reference proteome</keyword>
<gene>
    <name evidence="2" type="ORF">LTRI10_LOCUS20425</name>
</gene>
<protein>
    <recommendedName>
        <fullName evidence="4">CCHC-type domain-containing protein</fullName>
    </recommendedName>
</protein>
<accession>A0AAV2DYZ4</accession>
<evidence type="ECO:0000313" key="2">
    <source>
        <dbReference type="EMBL" id="CAL1378874.1"/>
    </source>
</evidence>
<dbReference type="GO" id="GO:0008270">
    <property type="term" value="F:zinc ion binding"/>
    <property type="evidence" value="ECO:0007669"/>
    <property type="project" value="InterPro"/>
</dbReference>